<organism evidence="2">
    <name type="scientific">Pontimicrobium sp. SW4</name>
    <dbReference type="NCBI Taxonomy" id="3153519"/>
    <lineage>
        <taxon>Bacteria</taxon>
        <taxon>Pseudomonadati</taxon>
        <taxon>Bacteroidota</taxon>
        <taxon>Flavobacteriia</taxon>
        <taxon>Flavobacteriales</taxon>
        <taxon>Flavobacteriaceae</taxon>
        <taxon>Pontimicrobium</taxon>
    </lineage>
</organism>
<dbReference type="RefSeq" id="WP_347925207.1">
    <property type="nucleotide sequence ID" value="NZ_CP157199.1"/>
</dbReference>
<accession>A0AAU7BV49</accession>
<dbReference type="AlphaFoldDB" id="A0AAU7BV49"/>
<dbReference type="Pfam" id="PF09912">
    <property type="entry name" value="DUF2141"/>
    <property type="match status" value="1"/>
</dbReference>
<dbReference type="EMBL" id="CP157199">
    <property type="protein sequence ID" value="XBG62170.1"/>
    <property type="molecule type" value="Genomic_DNA"/>
</dbReference>
<sequence>MSTLVKIIIALLMSQTLLYAQDNTNQSITVKITNIDGNSGKVFVALYDSEITFLEKKYKSTTSTIKNSSCEVVFENVPNGVYAISLFHDKNGNNKMDSNFLGIPKEDYGCSNNARGFMGPPKWENTKFEIKNNSVTQTIKL</sequence>
<feature type="signal peptide" evidence="1">
    <location>
        <begin position="1"/>
        <end position="20"/>
    </location>
</feature>
<dbReference type="InterPro" id="IPR018673">
    <property type="entry name" value="DUF2141"/>
</dbReference>
<evidence type="ECO:0000256" key="1">
    <source>
        <dbReference type="SAM" id="SignalP"/>
    </source>
</evidence>
<evidence type="ECO:0000313" key="2">
    <source>
        <dbReference type="EMBL" id="XBG62170.1"/>
    </source>
</evidence>
<proteinExistence type="predicted"/>
<keyword evidence="1" id="KW-0732">Signal</keyword>
<name>A0AAU7BV49_9FLAO</name>
<gene>
    <name evidence="2" type="ORF">ABGB03_04540</name>
</gene>
<reference evidence="2" key="1">
    <citation type="submission" date="2024-05" db="EMBL/GenBank/DDBJ databases">
        <title>Pontimicrobium maritimus sp. nov., isolated form sea water.</title>
        <authorList>
            <person name="Muhammad N."/>
            <person name="Vuong T.Q."/>
            <person name="Han H.L."/>
            <person name="Kim S.-G."/>
        </authorList>
    </citation>
    <scope>NUCLEOTIDE SEQUENCE</scope>
    <source>
        <strain evidence="2">SW4</strain>
    </source>
</reference>
<protein>
    <submittedName>
        <fullName evidence="2">DUF2141 domain-containing protein</fullName>
    </submittedName>
</protein>
<feature type="chain" id="PRO_5043481684" evidence="1">
    <location>
        <begin position="21"/>
        <end position="141"/>
    </location>
</feature>